<dbReference type="SUPFAM" id="SSF53850">
    <property type="entry name" value="Periplasmic binding protein-like II"/>
    <property type="match status" value="1"/>
</dbReference>
<dbReference type="PROSITE" id="PS50931">
    <property type="entry name" value="HTH_LYSR"/>
    <property type="match status" value="1"/>
</dbReference>
<dbReference type="PANTHER" id="PTHR30346:SF0">
    <property type="entry name" value="HCA OPERON TRANSCRIPTIONAL ACTIVATOR HCAR"/>
    <property type="match status" value="1"/>
</dbReference>
<gene>
    <name evidence="6" type="primary">gltC_2</name>
    <name evidence="6" type="ORF">GAK30_02520</name>
</gene>
<evidence type="ECO:0000256" key="3">
    <source>
        <dbReference type="ARBA" id="ARBA00023125"/>
    </source>
</evidence>
<dbReference type="InterPro" id="IPR036390">
    <property type="entry name" value="WH_DNA-bd_sf"/>
</dbReference>
<comment type="similarity">
    <text evidence="1">Belongs to the LysR transcriptional regulatory family.</text>
</comment>
<keyword evidence="3" id="KW-0238">DNA-binding</keyword>
<dbReference type="GO" id="GO:0032993">
    <property type="term" value="C:protein-DNA complex"/>
    <property type="evidence" value="ECO:0007669"/>
    <property type="project" value="TreeGrafter"/>
</dbReference>
<evidence type="ECO:0000313" key="7">
    <source>
        <dbReference type="Proteomes" id="UP000461670"/>
    </source>
</evidence>
<proteinExistence type="inferred from homology"/>
<name>A0A7V8FMU6_9BURK</name>
<dbReference type="InterPro" id="IPR036388">
    <property type="entry name" value="WH-like_DNA-bd_sf"/>
</dbReference>
<organism evidence="6 7">
    <name type="scientific">Paracidovorax wautersii</name>
    <dbReference type="NCBI Taxonomy" id="1177982"/>
    <lineage>
        <taxon>Bacteria</taxon>
        <taxon>Pseudomonadati</taxon>
        <taxon>Pseudomonadota</taxon>
        <taxon>Betaproteobacteria</taxon>
        <taxon>Burkholderiales</taxon>
        <taxon>Comamonadaceae</taxon>
        <taxon>Paracidovorax</taxon>
    </lineage>
</organism>
<dbReference type="EMBL" id="WNDQ01000036">
    <property type="protein sequence ID" value="KAF1020376.1"/>
    <property type="molecule type" value="Genomic_DNA"/>
</dbReference>
<dbReference type="InterPro" id="IPR005119">
    <property type="entry name" value="LysR_subst-bd"/>
</dbReference>
<reference evidence="7" key="1">
    <citation type="journal article" date="2020" name="MBio">
        <title>Horizontal gene transfer to a defensive symbiont with a reduced genome amongst a multipartite beetle microbiome.</title>
        <authorList>
            <person name="Waterworth S.C."/>
            <person name="Florez L.V."/>
            <person name="Rees E.R."/>
            <person name="Hertweck C."/>
            <person name="Kaltenpoth M."/>
            <person name="Kwan J.C."/>
        </authorList>
    </citation>
    <scope>NUCLEOTIDE SEQUENCE [LARGE SCALE GENOMIC DNA]</scope>
</reference>
<protein>
    <submittedName>
        <fullName evidence="6">HTH-type transcriptional regulator GltC</fullName>
    </submittedName>
</protein>
<dbReference type="GO" id="GO:0003700">
    <property type="term" value="F:DNA-binding transcription factor activity"/>
    <property type="evidence" value="ECO:0007669"/>
    <property type="project" value="InterPro"/>
</dbReference>
<sequence length="302" mass="33473">MSIRIDDQITFRKLEMLLAFIEVGSLARAAERLDTSAVSVHRALRTLEEAMRCALFRTEGRNLVPLEAALVLAETAREVLGRMARGIDATRKAGGYSSQTMRIGSLYSLTVQTVPRLLVDLKVRRPQLQPELVLGSNADLLDKLQQGDIDAALMAIPPDQPQLESLALFDDEIFFAAPSGSRYSGMDTVDLRLCKGERFVSLGEGFATYAGFREAFSQAGFEPEVAMYTDDIFSLMSLVRGGVGCTLLPGRVRDVFAHQIDLLPLHGAQRMRQHIGLSFLRARERDPNLLALQTVCRLNHPR</sequence>
<evidence type="ECO:0000256" key="2">
    <source>
        <dbReference type="ARBA" id="ARBA00023015"/>
    </source>
</evidence>
<evidence type="ECO:0000313" key="6">
    <source>
        <dbReference type="EMBL" id="KAF1020376.1"/>
    </source>
</evidence>
<dbReference type="AlphaFoldDB" id="A0A7V8FMU6"/>
<dbReference type="Pfam" id="PF03466">
    <property type="entry name" value="LysR_substrate"/>
    <property type="match status" value="1"/>
</dbReference>
<feature type="domain" description="HTH lysR-type" evidence="5">
    <location>
        <begin position="9"/>
        <end position="66"/>
    </location>
</feature>
<evidence type="ECO:0000256" key="4">
    <source>
        <dbReference type="ARBA" id="ARBA00023163"/>
    </source>
</evidence>
<dbReference type="GO" id="GO:0003677">
    <property type="term" value="F:DNA binding"/>
    <property type="evidence" value="ECO:0007669"/>
    <property type="project" value="UniProtKB-KW"/>
</dbReference>
<dbReference type="InterPro" id="IPR000847">
    <property type="entry name" value="LysR_HTH_N"/>
</dbReference>
<dbReference type="Pfam" id="PF00126">
    <property type="entry name" value="HTH_1"/>
    <property type="match status" value="1"/>
</dbReference>
<keyword evidence="2" id="KW-0805">Transcription regulation</keyword>
<comment type="caution">
    <text evidence="6">The sequence shown here is derived from an EMBL/GenBank/DDBJ whole genome shotgun (WGS) entry which is preliminary data.</text>
</comment>
<dbReference type="SUPFAM" id="SSF46785">
    <property type="entry name" value="Winged helix' DNA-binding domain"/>
    <property type="match status" value="1"/>
</dbReference>
<dbReference type="Proteomes" id="UP000461670">
    <property type="component" value="Unassembled WGS sequence"/>
</dbReference>
<evidence type="ECO:0000259" key="5">
    <source>
        <dbReference type="PROSITE" id="PS50931"/>
    </source>
</evidence>
<evidence type="ECO:0000256" key="1">
    <source>
        <dbReference type="ARBA" id="ARBA00009437"/>
    </source>
</evidence>
<dbReference type="Gene3D" id="3.40.190.290">
    <property type="match status" value="1"/>
</dbReference>
<dbReference type="PANTHER" id="PTHR30346">
    <property type="entry name" value="TRANSCRIPTIONAL DUAL REGULATOR HCAR-RELATED"/>
    <property type="match status" value="1"/>
</dbReference>
<accession>A0A7V8FMU6</accession>
<keyword evidence="4" id="KW-0804">Transcription</keyword>
<dbReference type="Gene3D" id="1.10.10.10">
    <property type="entry name" value="Winged helix-like DNA-binding domain superfamily/Winged helix DNA-binding domain"/>
    <property type="match status" value="1"/>
</dbReference>